<keyword evidence="7 9" id="KW-0675">Receptor</keyword>
<comment type="similarity">
    <text evidence="2 9">Belongs to the G-protein coupled receptor 1 family.</text>
</comment>
<evidence type="ECO:0000256" key="8">
    <source>
        <dbReference type="ARBA" id="ARBA00023224"/>
    </source>
</evidence>
<feature type="transmembrane region" description="Helical" evidence="10">
    <location>
        <begin position="209"/>
        <end position="233"/>
    </location>
</feature>
<protein>
    <recommendedName>
        <fullName evidence="11">G-protein coupled receptors family 1 profile domain-containing protein</fullName>
    </recommendedName>
</protein>
<feature type="transmembrane region" description="Helical" evidence="10">
    <location>
        <begin position="156"/>
        <end position="177"/>
    </location>
</feature>
<dbReference type="InterPro" id="IPR000276">
    <property type="entry name" value="GPCR_Rhodpsn"/>
</dbReference>
<feature type="transmembrane region" description="Helical" evidence="10">
    <location>
        <begin position="39"/>
        <end position="63"/>
    </location>
</feature>
<evidence type="ECO:0000256" key="4">
    <source>
        <dbReference type="ARBA" id="ARBA00022989"/>
    </source>
</evidence>
<dbReference type="SUPFAM" id="SSF81321">
    <property type="entry name" value="Family A G protein-coupled receptor-like"/>
    <property type="match status" value="1"/>
</dbReference>
<dbReference type="EMBL" id="VSWD01000009">
    <property type="protein sequence ID" value="KAK3093886.1"/>
    <property type="molecule type" value="Genomic_DNA"/>
</dbReference>
<accession>A0AA88XWQ5</accession>
<dbReference type="PROSITE" id="PS00237">
    <property type="entry name" value="G_PROTEIN_RECEP_F1_1"/>
    <property type="match status" value="1"/>
</dbReference>
<dbReference type="Proteomes" id="UP001186944">
    <property type="component" value="Unassembled WGS sequence"/>
</dbReference>
<proteinExistence type="inferred from homology"/>
<name>A0AA88XWQ5_PINIB</name>
<evidence type="ECO:0000256" key="5">
    <source>
        <dbReference type="ARBA" id="ARBA00023040"/>
    </source>
</evidence>
<feature type="transmembrane region" description="Helical" evidence="10">
    <location>
        <begin position="118"/>
        <end position="144"/>
    </location>
</feature>
<dbReference type="PANTHER" id="PTHR24235">
    <property type="entry name" value="NEUROPEPTIDE Y RECEPTOR"/>
    <property type="match status" value="1"/>
</dbReference>
<dbReference type="GO" id="GO:0016020">
    <property type="term" value="C:membrane"/>
    <property type="evidence" value="ECO:0007669"/>
    <property type="project" value="UniProtKB-SubCell"/>
</dbReference>
<reference evidence="12" key="1">
    <citation type="submission" date="2019-08" db="EMBL/GenBank/DDBJ databases">
        <title>The improved chromosome-level genome for the pearl oyster Pinctada fucata martensii using PacBio sequencing and Hi-C.</title>
        <authorList>
            <person name="Zheng Z."/>
        </authorList>
    </citation>
    <scope>NUCLEOTIDE SEQUENCE</scope>
    <source>
        <strain evidence="12">ZZ-2019</strain>
        <tissue evidence="12">Adductor muscle</tissue>
    </source>
</reference>
<dbReference type="Gene3D" id="1.20.1070.10">
    <property type="entry name" value="Rhodopsin 7-helix transmembrane proteins"/>
    <property type="match status" value="1"/>
</dbReference>
<comment type="subcellular location">
    <subcellularLocation>
        <location evidence="1">Membrane</location>
        <topology evidence="1">Multi-pass membrane protein</topology>
    </subcellularLocation>
</comment>
<feature type="domain" description="G-protein coupled receptors family 1 profile" evidence="11">
    <location>
        <begin position="55"/>
        <end position="314"/>
    </location>
</feature>
<evidence type="ECO:0000256" key="6">
    <source>
        <dbReference type="ARBA" id="ARBA00023136"/>
    </source>
</evidence>
<evidence type="ECO:0000313" key="12">
    <source>
        <dbReference type="EMBL" id="KAK3093886.1"/>
    </source>
</evidence>
<dbReference type="PANTHER" id="PTHR24235:SF29">
    <property type="entry name" value="GH23382P"/>
    <property type="match status" value="1"/>
</dbReference>
<evidence type="ECO:0000256" key="9">
    <source>
        <dbReference type="RuleBase" id="RU000688"/>
    </source>
</evidence>
<evidence type="ECO:0000313" key="13">
    <source>
        <dbReference type="Proteomes" id="UP001186944"/>
    </source>
</evidence>
<gene>
    <name evidence="12" type="ORF">FSP39_021468</name>
</gene>
<dbReference type="InterPro" id="IPR017452">
    <property type="entry name" value="GPCR_Rhodpsn_7TM"/>
</dbReference>
<dbReference type="CDD" id="cd15203">
    <property type="entry name" value="7tmA_NPYR-like"/>
    <property type="match status" value="1"/>
</dbReference>
<keyword evidence="8 9" id="KW-0807">Transducer</keyword>
<feature type="transmembrane region" description="Helical" evidence="10">
    <location>
        <begin position="75"/>
        <end position="98"/>
    </location>
</feature>
<dbReference type="InterPro" id="IPR000611">
    <property type="entry name" value="NPY_rcpt"/>
</dbReference>
<dbReference type="Pfam" id="PF00001">
    <property type="entry name" value="7tm_1"/>
    <property type="match status" value="1"/>
</dbReference>
<evidence type="ECO:0000256" key="3">
    <source>
        <dbReference type="ARBA" id="ARBA00022692"/>
    </source>
</evidence>
<keyword evidence="13" id="KW-1185">Reference proteome</keyword>
<feature type="transmembrane region" description="Helical" evidence="10">
    <location>
        <begin position="297"/>
        <end position="317"/>
    </location>
</feature>
<dbReference type="AlphaFoldDB" id="A0AA88XWQ5"/>
<evidence type="ECO:0000256" key="2">
    <source>
        <dbReference type="ARBA" id="ARBA00010663"/>
    </source>
</evidence>
<evidence type="ECO:0000259" key="11">
    <source>
        <dbReference type="PROSITE" id="PS50262"/>
    </source>
</evidence>
<evidence type="ECO:0000256" key="1">
    <source>
        <dbReference type="ARBA" id="ARBA00004141"/>
    </source>
</evidence>
<feature type="transmembrane region" description="Helical" evidence="10">
    <location>
        <begin position="254"/>
        <end position="277"/>
    </location>
</feature>
<sequence>MLFNFSGELIRRLCGSTNGTAADLSFAITDMLQESQWRIFLISLYTIVIVFGFLENLLVFLVIVSNKQLRTVTNIFISTLAVSDIVICVCSLPFQLHYGITNHWHFGNVLCRIINPLFAVPIFVSTFTILAIAVERFVLIVFPFKQKMTSRTATTVVIIIVITSVCLSLPVIMYTNFDELNIVVPDMNVDIHKTYCTEVWPSVIANRSYTMFVFIVQFIIPYIVICVLYFKIYHSLKMRPLKRKDRRRNYRTTMILLAITVFFTISWLPFQIFSVILYFYRLKIVQSLGPAYQFTDLILKIVAMSSACINPFFYGWLNDNFRKELGKLVGRNMKKLRLRNTGYTYTVTNHNEHEIRSITRVNGSN</sequence>
<dbReference type="SMART" id="SM01381">
    <property type="entry name" value="7TM_GPCR_Srsx"/>
    <property type="match status" value="1"/>
</dbReference>
<dbReference type="PROSITE" id="PS50262">
    <property type="entry name" value="G_PROTEIN_RECEP_F1_2"/>
    <property type="match status" value="1"/>
</dbReference>
<dbReference type="PRINTS" id="PR01012">
    <property type="entry name" value="NRPEPTIDEYR"/>
</dbReference>
<dbReference type="GO" id="GO:0004983">
    <property type="term" value="F:neuropeptide Y receptor activity"/>
    <property type="evidence" value="ECO:0007669"/>
    <property type="project" value="InterPro"/>
</dbReference>
<comment type="caution">
    <text evidence="12">The sequence shown here is derived from an EMBL/GenBank/DDBJ whole genome shotgun (WGS) entry which is preliminary data.</text>
</comment>
<keyword evidence="5 9" id="KW-0297">G-protein coupled receptor</keyword>
<dbReference type="PRINTS" id="PR00237">
    <property type="entry name" value="GPCRRHODOPSN"/>
</dbReference>
<keyword evidence="6 10" id="KW-0472">Membrane</keyword>
<keyword evidence="3 9" id="KW-0812">Transmembrane</keyword>
<organism evidence="12 13">
    <name type="scientific">Pinctada imbricata</name>
    <name type="common">Atlantic pearl-oyster</name>
    <name type="synonym">Pinctada martensii</name>
    <dbReference type="NCBI Taxonomy" id="66713"/>
    <lineage>
        <taxon>Eukaryota</taxon>
        <taxon>Metazoa</taxon>
        <taxon>Spiralia</taxon>
        <taxon>Lophotrochozoa</taxon>
        <taxon>Mollusca</taxon>
        <taxon>Bivalvia</taxon>
        <taxon>Autobranchia</taxon>
        <taxon>Pteriomorphia</taxon>
        <taxon>Pterioida</taxon>
        <taxon>Pterioidea</taxon>
        <taxon>Pteriidae</taxon>
        <taxon>Pinctada</taxon>
    </lineage>
</organism>
<keyword evidence="4 10" id="KW-1133">Transmembrane helix</keyword>
<evidence type="ECO:0000256" key="10">
    <source>
        <dbReference type="SAM" id="Phobius"/>
    </source>
</evidence>
<evidence type="ECO:0000256" key="7">
    <source>
        <dbReference type="ARBA" id="ARBA00023170"/>
    </source>
</evidence>